<organism evidence="4">
    <name type="scientific">Nippostrongylus brasiliensis</name>
    <name type="common">Rat hookworm</name>
    <dbReference type="NCBI Taxonomy" id="27835"/>
    <lineage>
        <taxon>Eukaryota</taxon>
        <taxon>Metazoa</taxon>
        <taxon>Ecdysozoa</taxon>
        <taxon>Nematoda</taxon>
        <taxon>Chromadorea</taxon>
        <taxon>Rhabditida</taxon>
        <taxon>Rhabditina</taxon>
        <taxon>Rhabditomorpha</taxon>
        <taxon>Strongyloidea</taxon>
        <taxon>Heligmosomidae</taxon>
        <taxon>Nippostrongylus</taxon>
    </lineage>
</organism>
<dbReference type="STRING" id="27835.A0A0N4YGR7"/>
<sequence>MAEGLKTIKKKKNKFKNGLGPKKLEDVAESVANKSTKPKPIGKKNKTIGPKQPLVKHHEGQKWFEYQVNEKVTDVEKDTLGTAEQLALEEEADVLLRTDVDLYNQHVRTQGGSEASWLLSVIKKGTASDRMTAMQLQMHTSPVHSLTYMEIMIGSLERKNTREALEILPILEEIFLNHFLPSDRKLVAFSGRPLKRIGEICSNSENGRRRLLILWRFEHRLKIVYERFLRAVEGLASLVVEDLSKRALKTAVNLLAERPEGERYLLSLLVNKMGHPKPQIGSFVASLLEDLTKRQPKMRSVIVTEVERLIYRSNLTLRTGDSALAVQLLSIYFGLFKTLVSRKLQDNRLIGILLAAANRALPFAKERADALANEIDTLYKIAHTSSYSVSLQTLKLLFQAATCATPSLAAGILILISRLLESRKSLIVLQKQVDRVALIDAKTVIDGDDEEERYFDVGPDGKPIITLKKEEEEVEETKPEVDAEEKKKAATNGTNFVSKPGWDGCINYKGDPLEDFTLLKFLDRFAFKNPKEGRSGKSTAGKALRKKQFDPWGVKKLSVSSKEYLTKKVTELPADEHYLHRFASMKFNPDAEKEKKDEDDWEIESVDSAEFDAIIDKFEPGEANEEFDVDFSKEFTAEKRKLKGSKRPADDAEKEEDGEDDEVDFEMDDDEEEDEDDEDAEGVEDESDSEDDKPAPRQNNRRNADFGDSDESEDEMGGNDAEAAGEKPLSVLPAD</sequence>
<feature type="compositionally biased region" description="Acidic residues" evidence="1">
    <location>
        <begin position="652"/>
        <end position="691"/>
    </location>
</feature>
<dbReference type="GO" id="GO:0005634">
    <property type="term" value="C:nucleus"/>
    <property type="evidence" value="ECO:0007669"/>
    <property type="project" value="TreeGrafter"/>
</dbReference>
<evidence type="ECO:0000313" key="3">
    <source>
        <dbReference type="Proteomes" id="UP000271162"/>
    </source>
</evidence>
<feature type="region of interest" description="Disordered" evidence="1">
    <location>
        <begin position="1"/>
        <end position="52"/>
    </location>
</feature>
<dbReference type="AlphaFoldDB" id="A0A0N4YGR7"/>
<protein>
    <submittedName>
        <fullName evidence="4">CCAAT/enhancer-binding protein zeta (inferred by orthology to a human protein)</fullName>
    </submittedName>
</protein>
<dbReference type="WBParaSite" id="NBR_0001601601-mRNA-1">
    <property type="protein sequence ID" value="NBR_0001601601-mRNA-1"/>
    <property type="gene ID" value="NBR_0001601601"/>
</dbReference>
<evidence type="ECO:0000313" key="4">
    <source>
        <dbReference type="WBParaSite" id="NBR_0001601601-mRNA-1"/>
    </source>
</evidence>
<name>A0A0N4YGR7_NIPBR</name>
<keyword evidence="3" id="KW-1185">Reference proteome</keyword>
<dbReference type="PANTHER" id="PTHR12048">
    <property type="entry name" value="CCAAT-BINDING FACTOR-RELATED"/>
    <property type="match status" value="1"/>
</dbReference>
<reference evidence="4" key="1">
    <citation type="submission" date="2017-02" db="UniProtKB">
        <authorList>
            <consortium name="WormBaseParasite"/>
        </authorList>
    </citation>
    <scope>IDENTIFICATION</scope>
</reference>
<evidence type="ECO:0000313" key="2">
    <source>
        <dbReference type="EMBL" id="VDL79611.1"/>
    </source>
</evidence>
<accession>A0A0N4YGR7</accession>
<dbReference type="PANTHER" id="PTHR12048:SF0">
    <property type="entry name" value="CCAAT_ENHANCER-BINDING PROTEIN ZETA"/>
    <property type="match status" value="1"/>
</dbReference>
<dbReference type="Proteomes" id="UP000271162">
    <property type="component" value="Unassembled WGS sequence"/>
</dbReference>
<dbReference type="OMA" id="NKLGHPN"/>
<feature type="compositionally biased region" description="Basic residues" evidence="1">
    <location>
        <begin position="36"/>
        <end position="46"/>
    </location>
</feature>
<gene>
    <name evidence="2" type="ORF">NBR_LOCUS16017</name>
</gene>
<evidence type="ECO:0000256" key="1">
    <source>
        <dbReference type="SAM" id="MobiDB-lite"/>
    </source>
</evidence>
<dbReference type="EMBL" id="UYSL01021998">
    <property type="protein sequence ID" value="VDL79611.1"/>
    <property type="molecule type" value="Genomic_DNA"/>
</dbReference>
<proteinExistence type="predicted"/>
<reference evidence="2 3" key="2">
    <citation type="submission" date="2018-11" db="EMBL/GenBank/DDBJ databases">
        <authorList>
            <consortium name="Pathogen Informatics"/>
        </authorList>
    </citation>
    <scope>NUCLEOTIDE SEQUENCE [LARGE SCALE GENOMIC DNA]</scope>
</reference>
<feature type="region of interest" description="Disordered" evidence="1">
    <location>
        <begin position="618"/>
        <end position="735"/>
    </location>
</feature>
<feature type="compositionally biased region" description="Basic and acidic residues" evidence="1">
    <location>
        <begin position="630"/>
        <end position="639"/>
    </location>
</feature>
<dbReference type="InterPro" id="IPR040155">
    <property type="entry name" value="CEBPZ/Mak21-like"/>
</dbReference>
<feature type="compositionally biased region" description="Acidic residues" evidence="1">
    <location>
        <begin position="707"/>
        <end position="717"/>
    </location>
</feature>